<dbReference type="InterPro" id="IPR049080">
    <property type="entry name" value="MOV-10-like_beta-barrel"/>
</dbReference>
<feature type="domain" description="DNA2/NAM7 helicase helicase" evidence="13">
    <location>
        <begin position="593"/>
        <end position="676"/>
    </location>
</feature>
<dbReference type="Pfam" id="PF13087">
    <property type="entry name" value="AAA_12"/>
    <property type="match status" value="1"/>
</dbReference>
<dbReference type="FunFam" id="3.40.50.300:FF:000608">
    <property type="entry name" value="Mov10 RISC complex RNA helicase"/>
    <property type="match status" value="1"/>
</dbReference>
<dbReference type="Pfam" id="PF21634">
    <property type="entry name" value="MOV-10_beta-barrel"/>
    <property type="match status" value="1"/>
</dbReference>
<dbReference type="GO" id="GO:0031047">
    <property type="term" value="P:regulatory ncRNA-mediated gene silencing"/>
    <property type="evidence" value="ECO:0007669"/>
    <property type="project" value="UniProtKB-KW"/>
</dbReference>
<feature type="region of interest" description="Disordered" evidence="12">
    <location>
        <begin position="933"/>
        <end position="953"/>
    </location>
</feature>
<dbReference type="InterPro" id="IPR047187">
    <property type="entry name" value="SF1_C_Upf1"/>
</dbReference>
<evidence type="ECO:0000256" key="12">
    <source>
        <dbReference type="SAM" id="MobiDB-lite"/>
    </source>
</evidence>
<dbReference type="Pfam" id="PF21635">
    <property type="entry name" value="Mov-10_helical"/>
    <property type="match status" value="1"/>
</dbReference>
<keyword evidence="9" id="KW-0694">RNA-binding</keyword>
<sequence length="987" mass="113077">MGKLTKQQSDYLGNTFLTYLEENDLKKTTSKPELRDIYLTFRRTQVIKTSYSQVLFHMSRRQGKIHVKNGHVYFRGTQDWLSSSRISYQIPKYSKGANHRVEIFNLLHSSQTRDALLKGGQSIAEVTSYPVEIGVQFGYFTFDVGDSDSNQFQMVVKNISDESLTLTKCLFLRDSDVMELCDDEGCTKLPEPKPVVLIPKSYYSISVICTLKKDVGSYCSDVFFCFQTPTDTFMTMRYLRCKKSDEITRFLQPTTPYTKPVFASLVFFSLTDPGEKVKLASGSNQLKFVRALPQYSIDSKLQAALKGNAFKLEDEEFINSPRNQDEEKFQNILKEDLDLSNYSKKFSCLLQLEEIQSNRDIHAYDMKEVEVVLDRNHYWLKVPGLAERRPSVLRGDKIYLKTESYPVRYEGYVHIVERDRVGLRFGTGFQRIYTGKMKFDVSFTFSRLPIRLMHRAVMGVGTKHYEQLLFPASAGDHSTGPNLRMYDSNLDNNDQQKKAVHAIFYGKSQCPYIIYGPPGTGKTVTMVEAIKQIVNHRREARVLICAPSNSACDLMVERLLANADKSWVFRMCALSRPWQDVPEQIRSVTNRMGDEYYYPSKEELMEKRVIATTLITAGRISSASFPSGHFDYVFVDEAGHAVEPEFMIAIENILGPEGRVVMAGDPKQLGPIVRSKVAVDFGYGKSYMERLMEDFEIYLPDNEDGYDARVITKLLKNYRSHEDILKIPNESFYDDELLVCANKMMRDSLCTWEKLPKQGFPVIFHGVKGEDMREGNSPSYFNPQEASKVYDYISDLLSTRHNPVRPAEIGVISPYRQQVKKIRQVLEKKQVLGREKIKVGSVEEFQGQERKVIIISTVRSDCHNLVHDKRFHLGFLQNPKRFNVAITRAKALLIVIGNPSILCKDHYWRKLLDFCRDRGGLSGIFYSLEDIEDEGSTGGNSDDESSDEDDDVDALSRRMEAIGLSRASLEKVSTLQKQVVPEWRNEM</sequence>
<evidence type="ECO:0000259" key="15">
    <source>
        <dbReference type="Pfam" id="PF21633"/>
    </source>
</evidence>
<protein>
    <recommendedName>
        <fullName evidence="3">RNA helicase</fullName>
        <ecNumber evidence="3">3.6.4.13</ecNumber>
    </recommendedName>
</protein>
<evidence type="ECO:0000256" key="2">
    <source>
        <dbReference type="ARBA" id="ARBA00005601"/>
    </source>
</evidence>
<keyword evidence="10" id="KW-0943">RNA-mediated gene silencing</keyword>
<feature type="domain" description="DNA2/NAM7 helicase-like C-terminal" evidence="14">
    <location>
        <begin position="685"/>
        <end position="899"/>
    </location>
</feature>
<dbReference type="SUPFAM" id="SSF52540">
    <property type="entry name" value="P-loop containing nucleoside triphosphate hydrolases"/>
    <property type="match status" value="1"/>
</dbReference>
<dbReference type="GO" id="GO:0032574">
    <property type="term" value="F:5'-3' RNA helicase activity"/>
    <property type="evidence" value="ECO:0007669"/>
    <property type="project" value="InterPro"/>
</dbReference>
<keyword evidence="5" id="KW-0547">Nucleotide-binding</keyword>
<evidence type="ECO:0000256" key="9">
    <source>
        <dbReference type="ARBA" id="ARBA00022884"/>
    </source>
</evidence>
<evidence type="ECO:0000259" key="14">
    <source>
        <dbReference type="Pfam" id="PF13087"/>
    </source>
</evidence>
<feature type="domain" description="Helicase MOV-10 Ig-like" evidence="15">
    <location>
        <begin position="138"/>
        <end position="240"/>
    </location>
</feature>
<evidence type="ECO:0000256" key="5">
    <source>
        <dbReference type="ARBA" id="ARBA00022741"/>
    </source>
</evidence>
<keyword evidence="8" id="KW-0067">ATP-binding</keyword>
<evidence type="ECO:0000256" key="11">
    <source>
        <dbReference type="ARBA" id="ARBA00047984"/>
    </source>
</evidence>
<comment type="catalytic activity">
    <reaction evidence="11">
        <text>ATP + H2O = ADP + phosphate + H(+)</text>
        <dbReference type="Rhea" id="RHEA:13065"/>
        <dbReference type="ChEBI" id="CHEBI:15377"/>
        <dbReference type="ChEBI" id="CHEBI:15378"/>
        <dbReference type="ChEBI" id="CHEBI:30616"/>
        <dbReference type="ChEBI" id="CHEBI:43474"/>
        <dbReference type="ChEBI" id="CHEBI:456216"/>
        <dbReference type="EC" id="3.6.4.13"/>
    </reaction>
</comment>
<gene>
    <name evidence="18" type="primary">Mov10</name>
</gene>
<comment type="subcellular location">
    <subcellularLocation>
        <location evidence="1">Cytoplasm</location>
        <location evidence="1">Cytoplasmic ribonucleoprotein granule</location>
    </subcellularLocation>
</comment>
<dbReference type="GO" id="GO:0005524">
    <property type="term" value="F:ATP binding"/>
    <property type="evidence" value="ECO:0007669"/>
    <property type="project" value="UniProtKB-KW"/>
</dbReference>
<evidence type="ECO:0000259" key="17">
    <source>
        <dbReference type="Pfam" id="PF21635"/>
    </source>
</evidence>
<evidence type="ECO:0000313" key="18">
    <source>
        <dbReference type="EMBL" id="CAB3263913.1"/>
    </source>
</evidence>
<dbReference type="InterPro" id="IPR049079">
    <property type="entry name" value="Mov-10_helical"/>
</dbReference>
<feature type="domain" description="Helicase MOV-10 helical" evidence="17">
    <location>
        <begin position="292"/>
        <end position="362"/>
    </location>
</feature>
<dbReference type="PANTHER" id="PTHR45418">
    <property type="entry name" value="CANCER/TESTIS ANTIGEN 55"/>
    <property type="match status" value="1"/>
</dbReference>
<feature type="domain" description="DNA2/NAM7 helicase helicase" evidence="13">
    <location>
        <begin position="493"/>
        <end position="571"/>
    </location>
</feature>
<evidence type="ECO:0000256" key="8">
    <source>
        <dbReference type="ARBA" id="ARBA00022840"/>
    </source>
</evidence>
<evidence type="ECO:0000256" key="10">
    <source>
        <dbReference type="ARBA" id="ARBA00023158"/>
    </source>
</evidence>
<evidence type="ECO:0000259" key="13">
    <source>
        <dbReference type="Pfam" id="PF13086"/>
    </source>
</evidence>
<accession>A0A6F9DLS1</accession>
<dbReference type="EMBL" id="LR788051">
    <property type="protein sequence ID" value="CAB3263913.1"/>
    <property type="molecule type" value="mRNA"/>
</dbReference>
<keyword evidence="4" id="KW-0963">Cytoplasm</keyword>
<dbReference type="AlphaFoldDB" id="A0A6F9DLS1"/>
<proteinExistence type="evidence at transcript level"/>
<dbReference type="InterPro" id="IPR026122">
    <property type="entry name" value="MOV-10/SDE3_DEXXQ/H-box"/>
</dbReference>
<evidence type="ECO:0000256" key="7">
    <source>
        <dbReference type="ARBA" id="ARBA00022806"/>
    </source>
</evidence>
<dbReference type="Gene3D" id="3.40.50.300">
    <property type="entry name" value="P-loop containing nucleotide triphosphate hydrolases"/>
    <property type="match status" value="2"/>
</dbReference>
<dbReference type="InterPro" id="IPR049077">
    <property type="entry name" value="MOV-10_Ig-like"/>
</dbReference>
<comment type="similarity">
    <text evidence="2">Belongs to the DNA2/NAM7 helicase family. SDE3 subfamily.</text>
</comment>
<evidence type="ECO:0000256" key="6">
    <source>
        <dbReference type="ARBA" id="ARBA00022801"/>
    </source>
</evidence>
<keyword evidence="6" id="KW-0378">Hydrolase</keyword>
<dbReference type="InterPro" id="IPR041677">
    <property type="entry name" value="DNA2/NAM7_AAA_11"/>
</dbReference>
<evidence type="ECO:0000259" key="16">
    <source>
        <dbReference type="Pfam" id="PF21634"/>
    </source>
</evidence>
<keyword evidence="7 18" id="KW-0347">Helicase</keyword>
<reference evidence="18" key="1">
    <citation type="submission" date="2020-04" db="EMBL/GenBank/DDBJ databases">
        <authorList>
            <person name="Neveu A P."/>
        </authorList>
    </citation>
    <scope>NUCLEOTIDE SEQUENCE</scope>
    <source>
        <tissue evidence="18">Whole embryo</tissue>
    </source>
</reference>
<dbReference type="InterPro" id="IPR027417">
    <property type="entry name" value="P-loop_NTPase"/>
</dbReference>
<dbReference type="InterPro" id="IPR041679">
    <property type="entry name" value="DNA2/NAM7-like_C"/>
</dbReference>
<organism evidence="18">
    <name type="scientific">Phallusia mammillata</name>
    <dbReference type="NCBI Taxonomy" id="59560"/>
    <lineage>
        <taxon>Eukaryota</taxon>
        <taxon>Metazoa</taxon>
        <taxon>Chordata</taxon>
        <taxon>Tunicata</taxon>
        <taxon>Ascidiacea</taxon>
        <taxon>Phlebobranchia</taxon>
        <taxon>Ascidiidae</taxon>
        <taxon>Phallusia</taxon>
    </lineage>
</organism>
<dbReference type="CDD" id="cd18038">
    <property type="entry name" value="DEXXQc_Helz-like"/>
    <property type="match status" value="1"/>
</dbReference>
<evidence type="ECO:0000256" key="1">
    <source>
        <dbReference type="ARBA" id="ARBA00004331"/>
    </source>
</evidence>
<dbReference type="Pfam" id="PF21633">
    <property type="entry name" value="MOV-10_Ig-like"/>
    <property type="match status" value="1"/>
</dbReference>
<dbReference type="CDD" id="cd18808">
    <property type="entry name" value="SF1_C_Upf1"/>
    <property type="match status" value="1"/>
</dbReference>
<feature type="domain" description="Helicase MOV-10-like beta-barrel" evidence="16">
    <location>
        <begin position="364"/>
        <end position="443"/>
    </location>
</feature>
<dbReference type="PANTHER" id="PTHR45418:SF1">
    <property type="entry name" value="CANCER_TESTIS ANTIGEN 55"/>
    <property type="match status" value="1"/>
</dbReference>
<dbReference type="GO" id="GO:0003723">
    <property type="term" value="F:RNA binding"/>
    <property type="evidence" value="ECO:0007669"/>
    <property type="project" value="UniProtKB-KW"/>
</dbReference>
<evidence type="ECO:0000256" key="4">
    <source>
        <dbReference type="ARBA" id="ARBA00022490"/>
    </source>
</evidence>
<dbReference type="GO" id="GO:0036464">
    <property type="term" value="C:cytoplasmic ribonucleoprotein granule"/>
    <property type="evidence" value="ECO:0007669"/>
    <property type="project" value="UniProtKB-SubCell"/>
</dbReference>
<dbReference type="EC" id="3.6.4.13" evidence="3"/>
<evidence type="ECO:0000256" key="3">
    <source>
        <dbReference type="ARBA" id="ARBA00012552"/>
    </source>
</evidence>
<name>A0A6F9DLS1_9ASCI</name>
<dbReference type="GO" id="GO:0016787">
    <property type="term" value="F:hydrolase activity"/>
    <property type="evidence" value="ECO:0007669"/>
    <property type="project" value="UniProtKB-KW"/>
</dbReference>
<dbReference type="Pfam" id="PF13086">
    <property type="entry name" value="AAA_11"/>
    <property type="match status" value="2"/>
</dbReference>